<dbReference type="AlphaFoldDB" id="E2AGK5"/>
<accession>E2AGK5</accession>
<gene>
    <name evidence="1" type="ORF">EAG_16186</name>
</gene>
<organism evidence="2">
    <name type="scientific">Camponotus floridanus</name>
    <name type="common">Florida carpenter ant</name>
    <dbReference type="NCBI Taxonomy" id="104421"/>
    <lineage>
        <taxon>Eukaryota</taxon>
        <taxon>Metazoa</taxon>
        <taxon>Ecdysozoa</taxon>
        <taxon>Arthropoda</taxon>
        <taxon>Hexapoda</taxon>
        <taxon>Insecta</taxon>
        <taxon>Pterygota</taxon>
        <taxon>Neoptera</taxon>
        <taxon>Endopterygota</taxon>
        <taxon>Hymenoptera</taxon>
        <taxon>Apocrita</taxon>
        <taxon>Aculeata</taxon>
        <taxon>Formicoidea</taxon>
        <taxon>Formicidae</taxon>
        <taxon>Formicinae</taxon>
        <taxon>Camponotus</taxon>
    </lineage>
</organism>
<proteinExistence type="predicted"/>
<dbReference type="InParanoid" id="E2AGK5"/>
<evidence type="ECO:0000313" key="1">
    <source>
        <dbReference type="EMBL" id="EFN67425.1"/>
    </source>
</evidence>
<name>E2AGK5_CAMFO</name>
<dbReference type="Proteomes" id="UP000000311">
    <property type="component" value="Unassembled WGS sequence"/>
</dbReference>
<dbReference type="EMBL" id="GL439322">
    <property type="protein sequence ID" value="EFN67425.1"/>
    <property type="molecule type" value="Genomic_DNA"/>
</dbReference>
<sequence>MERDEIEGLLWAAFQDSTHDRSAVAETERTDLSRFVMRSSREA</sequence>
<reference evidence="1 2" key="1">
    <citation type="journal article" date="2010" name="Science">
        <title>Genomic comparison of the ants Camponotus floridanus and Harpegnathos saltator.</title>
        <authorList>
            <person name="Bonasio R."/>
            <person name="Zhang G."/>
            <person name="Ye C."/>
            <person name="Mutti N.S."/>
            <person name="Fang X."/>
            <person name="Qin N."/>
            <person name="Donahue G."/>
            <person name="Yang P."/>
            <person name="Li Q."/>
            <person name="Li C."/>
            <person name="Zhang P."/>
            <person name="Huang Z."/>
            <person name="Berger S.L."/>
            <person name="Reinberg D."/>
            <person name="Wang J."/>
            <person name="Liebig J."/>
        </authorList>
    </citation>
    <scope>NUCLEOTIDE SEQUENCE [LARGE SCALE GENOMIC DNA]</scope>
    <source>
        <strain evidence="2">C129</strain>
    </source>
</reference>
<protein>
    <submittedName>
        <fullName evidence="1">Uncharacterized protein</fullName>
    </submittedName>
</protein>
<keyword evidence="2" id="KW-1185">Reference proteome</keyword>
<evidence type="ECO:0000313" key="2">
    <source>
        <dbReference type="Proteomes" id="UP000000311"/>
    </source>
</evidence>